<dbReference type="GO" id="GO:0033539">
    <property type="term" value="P:fatty acid beta-oxidation using acyl-CoA dehydrogenase"/>
    <property type="evidence" value="ECO:0007669"/>
    <property type="project" value="TreeGrafter"/>
</dbReference>
<keyword evidence="1" id="KW-0560">Oxidoreductase</keyword>
<dbReference type="Gene3D" id="2.40.110.10">
    <property type="entry name" value="Butyryl-CoA Dehydrogenase, subunit A, domain 2"/>
    <property type="match status" value="1"/>
</dbReference>
<dbReference type="SUPFAM" id="SSF56645">
    <property type="entry name" value="Acyl-CoA dehydrogenase NM domain-like"/>
    <property type="match status" value="1"/>
</dbReference>
<dbReference type="InterPro" id="IPR046373">
    <property type="entry name" value="Acyl-CoA_Oxase/DH_mid-dom_sf"/>
</dbReference>
<evidence type="ECO:0000313" key="5">
    <source>
        <dbReference type="EMBL" id="QOV98368.1"/>
    </source>
</evidence>
<dbReference type="InterPro" id="IPR013107">
    <property type="entry name" value="Acyl-CoA_DH_C"/>
</dbReference>
<dbReference type="RefSeq" id="WP_193902707.1">
    <property type="nucleotide sequence ID" value="NZ_CP063450.1"/>
</dbReference>
<dbReference type="EMBL" id="CP063450">
    <property type="protein sequence ID" value="QOV98368.1"/>
    <property type="molecule type" value="Genomic_DNA"/>
</dbReference>
<evidence type="ECO:0000259" key="3">
    <source>
        <dbReference type="Pfam" id="PF02771"/>
    </source>
</evidence>
<dbReference type="InterPro" id="IPR050741">
    <property type="entry name" value="Acyl-CoA_dehydrogenase"/>
</dbReference>
<evidence type="ECO:0000313" key="6">
    <source>
        <dbReference type="Proteomes" id="UP000593818"/>
    </source>
</evidence>
<gene>
    <name evidence="5" type="ORF">INP59_21410</name>
</gene>
<sequence>MTTAVPAQESDPTTDLLASARALAPLLREQAAHNEASGHLTTLVEDALHEHRLFGMWTPRELGGSEVDPVRSLDILQTLSEADPSTAWVVMAASLATGTGGAYLGDEAVAEMFSGTRLPVVAGQGTRPGRAVRDGNGYRLSGEWNFASGIKHAQWIHTLGVVEETGQALIFVLPKSRATLSDNWDVMGLRATGSIDYSIDNVYVPAAFTHVGPTTVPLRGGSVLRLGIMHLSIIGHSAWALGVSRRMLDELADLVRSKVGRPGSLAESATFHANYGAAEAEWHAAHDFVHQAWSDVEARITCGLEPTHEQQTRVRLALYHATRMAESVSNVVYRAAGTTALRSGALQQLFRDVHAGTQHVTSAPAVLEACGRDLAGVGPESSWLYMNLVPGNRHDL</sequence>
<dbReference type="PANTHER" id="PTHR48083:SF5">
    <property type="entry name" value="NRGC PROTEIN"/>
    <property type="match status" value="1"/>
</dbReference>
<dbReference type="InterPro" id="IPR037069">
    <property type="entry name" value="AcylCoA_DH/ox_N_sf"/>
</dbReference>
<dbReference type="SUPFAM" id="SSF47203">
    <property type="entry name" value="Acyl-CoA dehydrogenase C-terminal domain-like"/>
    <property type="match status" value="1"/>
</dbReference>
<feature type="domain" description="Acyl-CoA dehydrogenase/oxidase N-terminal" evidence="3">
    <location>
        <begin position="28"/>
        <end position="108"/>
    </location>
</feature>
<accession>A0A7M2XKT2</accession>
<dbReference type="AlphaFoldDB" id="A0A7M2XKT2"/>
<dbReference type="InterPro" id="IPR009100">
    <property type="entry name" value="AcylCoA_DH/oxidase_NM_dom_sf"/>
</dbReference>
<dbReference type="Gene3D" id="1.20.140.10">
    <property type="entry name" value="Butyryl-CoA Dehydrogenase, subunit A, domain 3"/>
    <property type="match status" value="1"/>
</dbReference>
<evidence type="ECO:0000256" key="1">
    <source>
        <dbReference type="ARBA" id="ARBA00023002"/>
    </source>
</evidence>
<evidence type="ECO:0000259" key="4">
    <source>
        <dbReference type="Pfam" id="PF08028"/>
    </source>
</evidence>
<protein>
    <submittedName>
        <fullName evidence="5">Acyl-CoA dehydrogenase</fullName>
    </submittedName>
</protein>
<dbReference type="Proteomes" id="UP000593818">
    <property type="component" value="Chromosome"/>
</dbReference>
<evidence type="ECO:0000256" key="2">
    <source>
        <dbReference type="ARBA" id="ARBA00049661"/>
    </source>
</evidence>
<dbReference type="GO" id="GO:0003995">
    <property type="term" value="F:acyl-CoA dehydrogenase activity"/>
    <property type="evidence" value="ECO:0007669"/>
    <property type="project" value="TreeGrafter"/>
</dbReference>
<proteinExistence type="inferred from homology"/>
<organism evidence="5 6">
    <name type="scientific">Rhodococcus pyridinivorans</name>
    <dbReference type="NCBI Taxonomy" id="103816"/>
    <lineage>
        <taxon>Bacteria</taxon>
        <taxon>Bacillati</taxon>
        <taxon>Actinomycetota</taxon>
        <taxon>Actinomycetes</taxon>
        <taxon>Mycobacteriales</taxon>
        <taxon>Nocardiaceae</taxon>
        <taxon>Rhodococcus</taxon>
    </lineage>
</organism>
<comment type="similarity">
    <text evidence="2">Belongs to the HpaH/HsaA monooxygenase family.</text>
</comment>
<name>A0A7M2XKT2_9NOCA</name>
<dbReference type="Pfam" id="PF08028">
    <property type="entry name" value="Acyl-CoA_dh_2"/>
    <property type="match status" value="1"/>
</dbReference>
<dbReference type="GO" id="GO:0050660">
    <property type="term" value="F:flavin adenine dinucleotide binding"/>
    <property type="evidence" value="ECO:0007669"/>
    <property type="project" value="InterPro"/>
</dbReference>
<keyword evidence="6" id="KW-1185">Reference proteome</keyword>
<dbReference type="PANTHER" id="PTHR48083">
    <property type="entry name" value="MEDIUM-CHAIN SPECIFIC ACYL-COA DEHYDROGENASE, MITOCHONDRIAL-RELATED"/>
    <property type="match status" value="1"/>
</dbReference>
<dbReference type="Gene3D" id="1.10.540.10">
    <property type="entry name" value="Acyl-CoA dehydrogenase/oxidase, N-terminal domain"/>
    <property type="match status" value="1"/>
</dbReference>
<reference evidence="5 6" key="1">
    <citation type="submission" date="2020-10" db="EMBL/GenBank/DDBJ databases">
        <title>Whole genome sequence of oil-degrading bacteria Rhodococcus pyridinivorans strain 5Ap.</title>
        <authorList>
            <person name="Akhremchuk A.E."/>
            <person name="Valentovich L.N."/>
            <person name="Charniauskaya M.I."/>
            <person name="Bukliarevich H.A."/>
            <person name="Titok M.A."/>
        </authorList>
    </citation>
    <scope>NUCLEOTIDE SEQUENCE [LARGE SCALE GENOMIC DNA]</scope>
    <source>
        <strain evidence="5 6">5Ap</strain>
    </source>
</reference>
<dbReference type="Pfam" id="PF02771">
    <property type="entry name" value="Acyl-CoA_dh_N"/>
    <property type="match status" value="1"/>
</dbReference>
<dbReference type="InterPro" id="IPR036250">
    <property type="entry name" value="AcylCo_DH-like_C"/>
</dbReference>
<dbReference type="InterPro" id="IPR013786">
    <property type="entry name" value="AcylCoA_DH/ox_N"/>
</dbReference>
<dbReference type="GO" id="GO:0005737">
    <property type="term" value="C:cytoplasm"/>
    <property type="evidence" value="ECO:0007669"/>
    <property type="project" value="TreeGrafter"/>
</dbReference>
<dbReference type="PIRSF" id="PIRSF016578">
    <property type="entry name" value="HsaA"/>
    <property type="match status" value="1"/>
</dbReference>
<feature type="domain" description="Acyl-CoA dehydrogenase C-terminal" evidence="4">
    <location>
        <begin position="234"/>
        <end position="361"/>
    </location>
</feature>